<dbReference type="OrthoDB" id="2346679at2759"/>
<name>A0A397SPB3_9GLOM</name>
<gene>
    <name evidence="1" type="ORF">C1645_828790</name>
</gene>
<sequence length="229" mass="27060">MIEDANNIRGEIVSLKDTIKTVEDSIDNRLNLLEEVDESSLFSTLFDLITSGNYFYQNVHVEVRKTETGPWMILLHLYPSNAFTRLMDSRHQLPAQKFENTRNILLYNHIIQLFQTNSIELSLTKPWASRDSWQKVVSNVFELTSMIKKYFDHLENTNNNMKTLHESERPAREPSTNCNIWLISKCNEREVDSKYHSLDFDLTNRELFDFVDLNLYVPDDPIKKHEYHE</sequence>
<comment type="caution">
    <text evidence="1">The sequence shown here is derived from an EMBL/GenBank/DDBJ whole genome shotgun (WGS) entry which is preliminary data.</text>
</comment>
<accession>A0A397SPB3</accession>
<evidence type="ECO:0000313" key="2">
    <source>
        <dbReference type="Proteomes" id="UP000265703"/>
    </source>
</evidence>
<protein>
    <submittedName>
        <fullName evidence="1">Uncharacterized protein</fullName>
    </submittedName>
</protein>
<proteinExistence type="predicted"/>
<organism evidence="1 2">
    <name type="scientific">Glomus cerebriforme</name>
    <dbReference type="NCBI Taxonomy" id="658196"/>
    <lineage>
        <taxon>Eukaryota</taxon>
        <taxon>Fungi</taxon>
        <taxon>Fungi incertae sedis</taxon>
        <taxon>Mucoromycota</taxon>
        <taxon>Glomeromycotina</taxon>
        <taxon>Glomeromycetes</taxon>
        <taxon>Glomerales</taxon>
        <taxon>Glomeraceae</taxon>
        <taxon>Glomus</taxon>
    </lineage>
</organism>
<evidence type="ECO:0000313" key="1">
    <source>
        <dbReference type="EMBL" id="RIA86759.1"/>
    </source>
</evidence>
<dbReference type="STRING" id="658196.A0A397SPB3"/>
<keyword evidence="2" id="KW-1185">Reference proteome</keyword>
<dbReference type="Proteomes" id="UP000265703">
    <property type="component" value="Unassembled WGS sequence"/>
</dbReference>
<dbReference type="EMBL" id="QKYT01000346">
    <property type="protein sequence ID" value="RIA86759.1"/>
    <property type="molecule type" value="Genomic_DNA"/>
</dbReference>
<reference evidence="1 2" key="1">
    <citation type="submission" date="2018-06" db="EMBL/GenBank/DDBJ databases">
        <title>Comparative genomics reveals the genomic features of Rhizophagus irregularis, R. cerebriforme, R. diaphanum and Gigaspora rosea, and their symbiotic lifestyle signature.</title>
        <authorList>
            <person name="Morin E."/>
            <person name="San Clemente H."/>
            <person name="Chen E.C.H."/>
            <person name="De La Providencia I."/>
            <person name="Hainaut M."/>
            <person name="Kuo A."/>
            <person name="Kohler A."/>
            <person name="Murat C."/>
            <person name="Tang N."/>
            <person name="Roy S."/>
            <person name="Loubradou J."/>
            <person name="Henrissat B."/>
            <person name="Grigoriev I.V."/>
            <person name="Corradi N."/>
            <person name="Roux C."/>
            <person name="Martin F.M."/>
        </authorList>
    </citation>
    <scope>NUCLEOTIDE SEQUENCE [LARGE SCALE GENOMIC DNA]</scope>
    <source>
        <strain evidence="1 2">DAOM 227022</strain>
    </source>
</reference>
<dbReference type="AlphaFoldDB" id="A0A397SPB3"/>